<evidence type="ECO:0000256" key="5">
    <source>
        <dbReference type="ARBA" id="ARBA00023288"/>
    </source>
</evidence>
<dbReference type="STRING" id="1748243.Tel_02140"/>
<evidence type="ECO:0000256" key="4">
    <source>
        <dbReference type="ARBA" id="ARBA00023237"/>
    </source>
</evidence>
<keyword evidence="2 6" id="KW-0472">Membrane</keyword>
<dbReference type="PANTHER" id="PTHR38098:SF1">
    <property type="entry name" value="LPS-ASSEMBLY LIPOPROTEIN LPTE"/>
    <property type="match status" value="1"/>
</dbReference>
<dbReference type="HAMAP" id="MF_01186">
    <property type="entry name" value="LPS_assembly_LptE"/>
    <property type="match status" value="1"/>
</dbReference>
<dbReference type="Pfam" id="PF04390">
    <property type="entry name" value="LptE"/>
    <property type="match status" value="1"/>
</dbReference>
<evidence type="ECO:0000313" key="7">
    <source>
        <dbReference type="EMBL" id="ALP52033.1"/>
    </source>
</evidence>
<comment type="subunit">
    <text evidence="6">Component of the lipopolysaccharide transport and assembly complex. Interacts with LptD.</text>
</comment>
<dbReference type="GO" id="GO:0043165">
    <property type="term" value="P:Gram-negative-bacterium-type cell outer membrane assembly"/>
    <property type="evidence" value="ECO:0007669"/>
    <property type="project" value="UniProtKB-UniRule"/>
</dbReference>
<dbReference type="InterPro" id="IPR007485">
    <property type="entry name" value="LPS_assembly_LptE"/>
</dbReference>
<reference evidence="7" key="1">
    <citation type="submission" date="2015-10" db="EMBL/GenBank/DDBJ databases">
        <title>Description of Candidatus Tenderia electrophaga gen. nov, sp. nov., an Uncultivated Electroautotroph from a Biocathode Enrichment.</title>
        <authorList>
            <person name="Eddie B.J."/>
            <person name="Malanoski A.P."/>
            <person name="Wang Z."/>
            <person name="Hall R.J."/>
            <person name="Oh S.D."/>
            <person name="Heiner C."/>
            <person name="Lin B."/>
            <person name="Strycharz-Glaven S.M."/>
        </authorList>
    </citation>
    <scope>NUCLEOTIDE SEQUENCE [LARGE SCALE GENOMIC DNA]</scope>
    <source>
        <strain evidence="7">NRL1</strain>
    </source>
</reference>
<evidence type="ECO:0000256" key="1">
    <source>
        <dbReference type="ARBA" id="ARBA00022729"/>
    </source>
</evidence>
<name>A0A0S2TA84_9GAMM</name>
<keyword evidence="5 6" id="KW-0449">Lipoprotein</keyword>
<accession>A0A0S2TA84</accession>
<dbReference type="EMBL" id="CP013099">
    <property type="protein sequence ID" value="ALP52033.1"/>
    <property type="molecule type" value="Genomic_DNA"/>
</dbReference>
<dbReference type="GO" id="GO:0001530">
    <property type="term" value="F:lipopolysaccharide binding"/>
    <property type="evidence" value="ECO:0007669"/>
    <property type="project" value="TreeGrafter"/>
</dbReference>
<dbReference type="PANTHER" id="PTHR38098">
    <property type="entry name" value="LPS-ASSEMBLY LIPOPROTEIN LPTE"/>
    <property type="match status" value="1"/>
</dbReference>
<dbReference type="GO" id="GO:0009279">
    <property type="term" value="C:cell outer membrane"/>
    <property type="evidence" value="ECO:0007669"/>
    <property type="project" value="UniProtKB-SubCell"/>
</dbReference>
<dbReference type="Gene3D" id="3.30.160.150">
    <property type="entry name" value="Lipoprotein like domain"/>
    <property type="match status" value="1"/>
</dbReference>
<dbReference type="GO" id="GO:1990351">
    <property type="term" value="C:transporter complex"/>
    <property type="evidence" value="ECO:0007669"/>
    <property type="project" value="TreeGrafter"/>
</dbReference>
<keyword evidence="4 6" id="KW-0998">Cell outer membrane</keyword>
<keyword evidence="3 6" id="KW-0564">Palmitate</keyword>
<evidence type="ECO:0000256" key="2">
    <source>
        <dbReference type="ARBA" id="ARBA00023136"/>
    </source>
</evidence>
<dbReference type="Proteomes" id="UP000055136">
    <property type="component" value="Chromosome"/>
</dbReference>
<keyword evidence="1 6" id="KW-0732">Signal</keyword>
<sequence length="184" mass="20468">MFPLFPRGVVAAILVLGLSACGWHLRGSQTMDVSLPPVYLEFHNASAELRRDLNQTLASAQVNVVNQAAQAGLLLTIHNEQRGRRVLAVDSSGRVSEYELQYTLTFSARDRGGKVLIPQDSIVQQRDYRFDESQVLAKGEEEKKLFDFMRRMSIQALLRRLHALDIGAEADTPTQAEAESSNAN</sequence>
<evidence type="ECO:0000256" key="3">
    <source>
        <dbReference type="ARBA" id="ARBA00023139"/>
    </source>
</evidence>
<comment type="function">
    <text evidence="6">Together with LptD, is involved in the assembly of lipopolysaccharide (LPS) at the surface of the outer membrane. Required for the proper assembly of LptD. Binds LPS and may serve as the LPS recognition site at the outer membrane.</text>
</comment>
<evidence type="ECO:0000256" key="6">
    <source>
        <dbReference type="HAMAP-Rule" id="MF_01186"/>
    </source>
</evidence>
<dbReference type="KEGG" id="tee:Tel_02140"/>
<proteinExistence type="inferred from homology"/>
<keyword evidence="8" id="KW-1185">Reference proteome</keyword>
<organism evidence="7 8">
    <name type="scientific">Candidatus Tenderia electrophaga</name>
    <dbReference type="NCBI Taxonomy" id="1748243"/>
    <lineage>
        <taxon>Bacteria</taxon>
        <taxon>Pseudomonadati</taxon>
        <taxon>Pseudomonadota</taxon>
        <taxon>Gammaproteobacteria</taxon>
        <taxon>Candidatus Tenderiales</taxon>
        <taxon>Candidatus Tenderiaceae</taxon>
        <taxon>Candidatus Tenderia</taxon>
    </lineage>
</organism>
<dbReference type="GO" id="GO:0015920">
    <property type="term" value="P:lipopolysaccharide transport"/>
    <property type="evidence" value="ECO:0007669"/>
    <property type="project" value="TreeGrafter"/>
</dbReference>
<comment type="subcellular location">
    <subcellularLocation>
        <location evidence="6">Cell outer membrane</location>
        <topology evidence="6">Lipid-anchor</topology>
    </subcellularLocation>
</comment>
<gene>
    <name evidence="6" type="primary">lptE</name>
    <name evidence="7" type="ORF">Tel_02140</name>
</gene>
<protein>
    <recommendedName>
        <fullName evidence="6">LPS-assembly lipoprotein LptE</fullName>
    </recommendedName>
</protein>
<evidence type="ECO:0000313" key="8">
    <source>
        <dbReference type="Proteomes" id="UP000055136"/>
    </source>
</evidence>
<dbReference type="PROSITE" id="PS51257">
    <property type="entry name" value="PROKAR_LIPOPROTEIN"/>
    <property type="match status" value="1"/>
</dbReference>
<comment type="similarity">
    <text evidence="6">Belongs to the LptE lipoprotein family.</text>
</comment>
<dbReference type="AlphaFoldDB" id="A0A0S2TA84"/>